<evidence type="ECO:0000313" key="13">
    <source>
        <dbReference type="Proteomes" id="UP001056834"/>
    </source>
</evidence>
<evidence type="ECO:0000256" key="2">
    <source>
        <dbReference type="ARBA" id="ARBA00022618"/>
    </source>
</evidence>
<dbReference type="CDD" id="cd07185">
    <property type="entry name" value="OmpA_C-like"/>
    <property type="match status" value="1"/>
</dbReference>
<keyword evidence="5" id="KW-0564">Palmitate</keyword>
<evidence type="ECO:0000256" key="1">
    <source>
        <dbReference type="ARBA" id="ARBA00004442"/>
    </source>
</evidence>
<evidence type="ECO:0000256" key="6">
    <source>
        <dbReference type="ARBA" id="ARBA00023237"/>
    </source>
</evidence>
<dbReference type="InterPro" id="IPR050330">
    <property type="entry name" value="Bact_OuterMem_StrucFunc"/>
</dbReference>
<comment type="function">
    <text evidence="9">Part of the Tol-Pal system, which plays a role in outer membrane invagination during cell division and is important for maintaining outer membrane integrity.</text>
</comment>
<name>A0ABY4SZZ7_9ENTR</name>
<keyword evidence="6" id="KW-0998">Cell outer membrane</keyword>
<proteinExistence type="inferred from homology"/>
<dbReference type="Pfam" id="PF00691">
    <property type="entry name" value="OmpA"/>
    <property type="match status" value="1"/>
</dbReference>
<dbReference type="InterPro" id="IPR006664">
    <property type="entry name" value="OMP_bac"/>
</dbReference>
<dbReference type="PROSITE" id="PS01068">
    <property type="entry name" value="OMPA_1"/>
    <property type="match status" value="1"/>
</dbReference>
<evidence type="ECO:0000256" key="10">
    <source>
        <dbReference type="PROSITE-ProRule" id="PRU00473"/>
    </source>
</evidence>
<dbReference type="HAMAP" id="MF_02204">
    <property type="entry name" value="Pal"/>
    <property type="match status" value="1"/>
</dbReference>
<evidence type="ECO:0000256" key="3">
    <source>
        <dbReference type="ARBA" id="ARBA00022729"/>
    </source>
</evidence>
<keyword evidence="7 12" id="KW-0449">Lipoprotein</keyword>
<dbReference type="RefSeq" id="WP_250223530.1">
    <property type="nucleotide sequence ID" value="NZ_CP097762.1"/>
</dbReference>
<dbReference type="Gene3D" id="3.30.1330.60">
    <property type="entry name" value="OmpA-like domain"/>
    <property type="match status" value="1"/>
</dbReference>
<keyword evidence="4 10" id="KW-0472">Membrane</keyword>
<dbReference type="PRINTS" id="PR01021">
    <property type="entry name" value="OMPADOMAIN"/>
</dbReference>
<accession>A0ABY4SZZ7</accession>
<dbReference type="InterPro" id="IPR014169">
    <property type="entry name" value="Pal_lipo_C"/>
</dbReference>
<evidence type="ECO:0000259" key="11">
    <source>
        <dbReference type="PROSITE" id="PS51123"/>
    </source>
</evidence>
<keyword evidence="2 9" id="KW-0132">Cell division</keyword>
<evidence type="ECO:0000313" key="12">
    <source>
        <dbReference type="EMBL" id="URJ25399.1"/>
    </source>
</evidence>
<dbReference type="NCBIfam" id="TIGR02802">
    <property type="entry name" value="Pal_lipo"/>
    <property type="match status" value="1"/>
</dbReference>
<dbReference type="InterPro" id="IPR036737">
    <property type="entry name" value="OmpA-like_sf"/>
</dbReference>
<feature type="domain" description="OmpA-like" evidence="11">
    <location>
        <begin position="48"/>
        <end position="165"/>
    </location>
</feature>
<dbReference type="InterPro" id="IPR006690">
    <property type="entry name" value="OMPA-like_CS"/>
</dbReference>
<dbReference type="PROSITE" id="PS51123">
    <property type="entry name" value="OMPA_2"/>
    <property type="match status" value="1"/>
</dbReference>
<dbReference type="PANTHER" id="PTHR30329:SF21">
    <property type="entry name" value="LIPOPROTEIN YIAD-RELATED"/>
    <property type="match status" value="1"/>
</dbReference>
<reference evidence="12" key="1">
    <citation type="submission" date="2022-05" db="EMBL/GenBank/DDBJ databases">
        <title>Impact of host demography and evolutionary history on endosymbiont molecular evolution: a test in carpenter ants (Genus Camponotus) and their Blochmannia endosymbionts.</title>
        <authorList>
            <person name="Manthey J.D."/>
            <person name="Giron J.C."/>
            <person name="Hruska J.P."/>
        </authorList>
    </citation>
    <scope>NUCLEOTIDE SEQUENCE</scope>
    <source>
        <strain evidence="12">C-006</strain>
    </source>
</reference>
<evidence type="ECO:0000256" key="8">
    <source>
        <dbReference type="ARBA" id="ARBA00023306"/>
    </source>
</evidence>
<dbReference type="Proteomes" id="UP001056834">
    <property type="component" value="Chromosome"/>
</dbReference>
<keyword evidence="8 9" id="KW-0131">Cell cycle</keyword>
<evidence type="ECO:0000256" key="5">
    <source>
        <dbReference type="ARBA" id="ARBA00023139"/>
    </source>
</evidence>
<comment type="similarity">
    <text evidence="9">Belongs to the Pal lipoprotein family.</text>
</comment>
<organism evidence="12 13">
    <name type="scientific">Candidatus Blochmannia ocreatus</name>
    <name type="common">nom. nud.</name>
    <dbReference type="NCBI Taxonomy" id="251538"/>
    <lineage>
        <taxon>Bacteria</taxon>
        <taxon>Pseudomonadati</taxon>
        <taxon>Pseudomonadota</taxon>
        <taxon>Gammaproteobacteria</taxon>
        <taxon>Enterobacterales</taxon>
        <taxon>Enterobacteriaceae</taxon>
        <taxon>ant endosymbionts</taxon>
        <taxon>Candidatus Blochmanniella</taxon>
    </lineage>
</organism>
<gene>
    <name evidence="9 12" type="primary">pal</name>
    <name evidence="12" type="ORF">M9405_01620</name>
</gene>
<evidence type="ECO:0000256" key="9">
    <source>
        <dbReference type="HAMAP-Rule" id="MF_02204"/>
    </source>
</evidence>
<keyword evidence="13" id="KW-1185">Reference proteome</keyword>
<evidence type="ECO:0000256" key="7">
    <source>
        <dbReference type="ARBA" id="ARBA00023288"/>
    </source>
</evidence>
<evidence type="ECO:0000256" key="4">
    <source>
        <dbReference type="ARBA" id="ARBA00023136"/>
    </source>
</evidence>
<comment type="subunit">
    <text evidence="9">The Tol-Pal system is composed of five core proteins: the inner membrane proteins TolA, TolQ and TolR, the periplasmic protein TolB and the outer membrane protein Pal. They form a network linking the inner and outer membranes and the peptidoglycan layer.</text>
</comment>
<dbReference type="InterPro" id="IPR006665">
    <property type="entry name" value="OmpA-like"/>
</dbReference>
<comment type="subcellular location">
    <subcellularLocation>
        <location evidence="1">Cell outer membrane</location>
    </subcellularLocation>
</comment>
<dbReference type="InterPro" id="IPR039001">
    <property type="entry name" value="Pal"/>
</dbReference>
<dbReference type="SUPFAM" id="SSF103088">
    <property type="entry name" value="OmpA-like"/>
    <property type="match status" value="1"/>
</dbReference>
<keyword evidence="3" id="KW-0732">Signal</keyword>
<dbReference type="PANTHER" id="PTHR30329">
    <property type="entry name" value="STATOR ELEMENT OF FLAGELLAR MOTOR COMPLEX"/>
    <property type="match status" value="1"/>
</dbReference>
<sequence length="165" mass="19124">MIIISAITSACTTTLNKKNNTNYIDYDNDTNYLQKLNRQNTQIIHKKLNIQELKVNNTIYFDLNQYDITHQFFNILNNHADFLRNHPSNSIRIEGHTDERGTAEYNIALGERRANAVKLYLQSQGVLHEQISTVSYGREKPAMHGHNETAYSKNRRAVLIYNKTP</sequence>
<protein>
    <recommendedName>
        <fullName evidence="9">Peptidoglycan-associated protein</fullName>
    </recommendedName>
</protein>
<dbReference type="EMBL" id="CP097762">
    <property type="protein sequence ID" value="URJ25399.1"/>
    <property type="molecule type" value="Genomic_DNA"/>
</dbReference>